<dbReference type="RefSeq" id="WP_231335742.1">
    <property type="nucleotide sequence ID" value="NZ_CP059572.1"/>
</dbReference>
<accession>A0ABX8QUR7</accession>
<reference evidence="7" key="1">
    <citation type="submission" date="2020-07" db="EMBL/GenBank/DDBJ databases">
        <authorList>
            <person name="Tarantini F.S."/>
            <person name="Hong K.W."/>
            <person name="Chan K.G."/>
        </authorList>
    </citation>
    <scope>NUCLEOTIDE SEQUENCE</scope>
    <source>
        <strain evidence="7">32-07</strain>
    </source>
</reference>
<dbReference type="Gene3D" id="1.10.1740.10">
    <property type="match status" value="1"/>
</dbReference>
<dbReference type="InterPro" id="IPR007627">
    <property type="entry name" value="RNA_pol_sigma70_r2"/>
</dbReference>
<dbReference type="Gene3D" id="1.10.10.10">
    <property type="entry name" value="Winged helix-like DNA-binding domain superfamily/Winged helix DNA-binding domain"/>
    <property type="match status" value="1"/>
</dbReference>
<dbReference type="PANTHER" id="PTHR43133:SF46">
    <property type="entry name" value="RNA POLYMERASE SIGMA-70 FACTOR ECF SUBFAMILY"/>
    <property type="match status" value="1"/>
</dbReference>
<dbReference type="Pfam" id="PF04542">
    <property type="entry name" value="Sigma70_r2"/>
    <property type="match status" value="1"/>
</dbReference>
<evidence type="ECO:0000313" key="7">
    <source>
        <dbReference type="EMBL" id="QXJ22485.1"/>
    </source>
</evidence>
<evidence type="ECO:0000259" key="5">
    <source>
        <dbReference type="Pfam" id="PF04542"/>
    </source>
</evidence>
<sequence length="193" mass="21592">MTDVDTYDLPGGDIGDEDLMAEVCRGRESALRVLYDRHSTAMFRLLLRLTSSRPQAEEILQEVWLAVWQSACRFRGESSVRGWLLGVARRQAHNRLRRREFALAPLEEASHVPDPGADVEASVLSAAARETLTDAIIALPEHLREVVVLALVDELPYRDVAAVLGIPVGTVKSRMSHVRARLMRSLVERQESL</sequence>
<protein>
    <submittedName>
        <fullName evidence="7">RNA polymerase sigma factor</fullName>
    </submittedName>
</protein>
<dbReference type="PANTHER" id="PTHR43133">
    <property type="entry name" value="RNA POLYMERASE ECF-TYPE SIGMA FACTO"/>
    <property type="match status" value="1"/>
</dbReference>
<evidence type="ECO:0000313" key="8">
    <source>
        <dbReference type="Proteomes" id="UP001049518"/>
    </source>
</evidence>
<evidence type="ECO:0000256" key="4">
    <source>
        <dbReference type="ARBA" id="ARBA00023163"/>
    </source>
</evidence>
<feature type="domain" description="RNA polymerase sigma-70 region 2" evidence="5">
    <location>
        <begin position="34"/>
        <end position="99"/>
    </location>
</feature>
<dbReference type="InterPro" id="IPR013249">
    <property type="entry name" value="RNA_pol_sigma70_r4_t2"/>
</dbReference>
<evidence type="ECO:0000256" key="3">
    <source>
        <dbReference type="ARBA" id="ARBA00023082"/>
    </source>
</evidence>
<dbReference type="InterPro" id="IPR013324">
    <property type="entry name" value="RNA_pol_sigma_r3/r4-like"/>
</dbReference>
<dbReference type="Pfam" id="PF08281">
    <property type="entry name" value="Sigma70_r4_2"/>
    <property type="match status" value="1"/>
</dbReference>
<evidence type="ECO:0000256" key="1">
    <source>
        <dbReference type="ARBA" id="ARBA00010641"/>
    </source>
</evidence>
<dbReference type="SUPFAM" id="SSF88659">
    <property type="entry name" value="Sigma3 and sigma4 domains of RNA polymerase sigma factors"/>
    <property type="match status" value="1"/>
</dbReference>
<comment type="similarity">
    <text evidence="1">Belongs to the sigma-70 factor family. ECF subfamily.</text>
</comment>
<keyword evidence="3" id="KW-0731">Sigma factor</keyword>
<dbReference type="Proteomes" id="UP001049518">
    <property type="component" value="Chromosome"/>
</dbReference>
<dbReference type="InterPro" id="IPR013325">
    <property type="entry name" value="RNA_pol_sigma_r2"/>
</dbReference>
<dbReference type="InterPro" id="IPR039425">
    <property type="entry name" value="RNA_pol_sigma-70-like"/>
</dbReference>
<keyword evidence="2" id="KW-0805">Transcription regulation</keyword>
<dbReference type="InterPro" id="IPR014284">
    <property type="entry name" value="RNA_pol_sigma-70_dom"/>
</dbReference>
<keyword evidence="4" id="KW-0804">Transcription</keyword>
<keyword evidence="8" id="KW-1185">Reference proteome</keyword>
<evidence type="ECO:0000259" key="6">
    <source>
        <dbReference type="Pfam" id="PF08281"/>
    </source>
</evidence>
<dbReference type="NCBIfam" id="TIGR02937">
    <property type="entry name" value="sigma70-ECF"/>
    <property type="match status" value="1"/>
</dbReference>
<proteinExistence type="inferred from homology"/>
<dbReference type="SUPFAM" id="SSF88946">
    <property type="entry name" value="Sigma2 domain of RNA polymerase sigma factors"/>
    <property type="match status" value="1"/>
</dbReference>
<dbReference type="InterPro" id="IPR036388">
    <property type="entry name" value="WH-like_DNA-bd_sf"/>
</dbReference>
<dbReference type="CDD" id="cd06171">
    <property type="entry name" value="Sigma70_r4"/>
    <property type="match status" value="1"/>
</dbReference>
<organism evidence="7 8">
    <name type="scientific">Actinomadura graeca</name>
    <dbReference type="NCBI Taxonomy" id="2750812"/>
    <lineage>
        <taxon>Bacteria</taxon>
        <taxon>Bacillati</taxon>
        <taxon>Actinomycetota</taxon>
        <taxon>Actinomycetes</taxon>
        <taxon>Streptosporangiales</taxon>
        <taxon>Thermomonosporaceae</taxon>
        <taxon>Actinomadura</taxon>
    </lineage>
</organism>
<gene>
    <name evidence="7" type="ORF">AGRA3207_003489</name>
</gene>
<feature type="domain" description="RNA polymerase sigma factor 70 region 4 type 2" evidence="6">
    <location>
        <begin position="130"/>
        <end position="182"/>
    </location>
</feature>
<dbReference type="EMBL" id="CP059572">
    <property type="protein sequence ID" value="QXJ22485.1"/>
    <property type="molecule type" value="Genomic_DNA"/>
</dbReference>
<name>A0ABX8QUR7_9ACTN</name>
<evidence type="ECO:0000256" key="2">
    <source>
        <dbReference type="ARBA" id="ARBA00023015"/>
    </source>
</evidence>